<dbReference type="AlphaFoldDB" id="A0A7S0L709"/>
<protein>
    <submittedName>
        <fullName evidence="2">Uncharacterized protein</fullName>
    </submittedName>
</protein>
<dbReference type="PANTHER" id="PTHR37563:SF2">
    <property type="entry name" value="PHYTANOYL-COA DIOXYGENASE FAMILY PROTEIN (AFU_ORTHOLOGUE AFUA_2G03330)"/>
    <property type="match status" value="1"/>
</dbReference>
<name>A0A7S0L709_9EUKA</name>
<dbReference type="InterPro" id="IPR008775">
    <property type="entry name" value="Phytyl_CoA_dOase-like"/>
</dbReference>
<accession>A0A7S0L709</accession>
<dbReference type="PANTHER" id="PTHR37563">
    <property type="entry name" value="PHYTANOYL-COA DIOXYGENASE FAMILY PROTEIN (AFU_ORTHOLOGUE AFUA_2G03330)"/>
    <property type="match status" value="1"/>
</dbReference>
<feature type="region of interest" description="Disordered" evidence="1">
    <location>
        <begin position="54"/>
        <end position="114"/>
    </location>
</feature>
<sequence>MLCLYTAEAAFLPPVQAAGTQRATPRAREVFLGFSNKLFDDLQGASSRAAEKERLLLEPNSRPMRPPSEKRANSGRGFGAGASSKNANKGARKRPRKADSKDTGASNNGKVTEAENYVHALHELRKRTLTESGVVMLPQALAGETARALREEVIEEIAEAREAVRHDPAVSTSRFHVPVEQPTRAFTLLPFLRTRSDSVDPPTAAPPNGPILRAVQELLGPRAPLGKLFGSMCDGDDSVLYDFYALRTEPGSLRQQIHSDTPHQKVPPLFAAFIALQDVSIEMGPTVFLPGTHTRTSQRLQFDHGVYNGGRDEMLAAAKSEYGLLKSGDLVLFDMRTLHAGNANLVDGGSTRYFLCITFRNTKANAVDLGHVPCIRPGFVDKFTLGDIHEQLELSAPFSFVGDGLPVSPAIV</sequence>
<gene>
    <name evidence="2" type="ORF">CPEL01642_LOCUS7501</name>
</gene>
<dbReference type="EMBL" id="HBEY01015525">
    <property type="protein sequence ID" value="CAD8604166.1"/>
    <property type="molecule type" value="Transcribed_RNA"/>
</dbReference>
<dbReference type="Gene3D" id="2.60.120.620">
    <property type="entry name" value="q2cbj1_9rhob like domain"/>
    <property type="match status" value="1"/>
</dbReference>
<evidence type="ECO:0000256" key="1">
    <source>
        <dbReference type="SAM" id="MobiDB-lite"/>
    </source>
</evidence>
<proteinExistence type="predicted"/>
<evidence type="ECO:0000313" key="2">
    <source>
        <dbReference type="EMBL" id="CAD8604166.1"/>
    </source>
</evidence>
<dbReference type="InterPro" id="IPR051961">
    <property type="entry name" value="Fungal_Metabolite_Diox"/>
</dbReference>
<dbReference type="Pfam" id="PF05721">
    <property type="entry name" value="PhyH"/>
    <property type="match status" value="1"/>
</dbReference>
<dbReference type="SUPFAM" id="SSF51197">
    <property type="entry name" value="Clavaminate synthase-like"/>
    <property type="match status" value="1"/>
</dbReference>
<reference evidence="2" key="1">
    <citation type="submission" date="2021-01" db="EMBL/GenBank/DDBJ databases">
        <authorList>
            <person name="Corre E."/>
            <person name="Pelletier E."/>
            <person name="Niang G."/>
            <person name="Scheremetjew M."/>
            <person name="Finn R."/>
            <person name="Kale V."/>
            <person name="Holt S."/>
            <person name="Cochrane G."/>
            <person name="Meng A."/>
            <person name="Brown T."/>
            <person name="Cohen L."/>
        </authorList>
    </citation>
    <scope>NUCLEOTIDE SEQUENCE</scope>
    <source>
        <strain evidence="2">PLY182g</strain>
    </source>
</reference>
<organism evidence="2">
    <name type="scientific">Coccolithus braarudii</name>
    <dbReference type="NCBI Taxonomy" id="221442"/>
    <lineage>
        <taxon>Eukaryota</taxon>
        <taxon>Haptista</taxon>
        <taxon>Haptophyta</taxon>
        <taxon>Prymnesiophyceae</taxon>
        <taxon>Coccolithales</taxon>
        <taxon>Coccolithaceae</taxon>
        <taxon>Coccolithus</taxon>
    </lineage>
</organism>